<evidence type="ECO:0000313" key="1">
    <source>
        <dbReference type="EMBL" id="NGP75761.1"/>
    </source>
</evidence>
<comment type="caution">
    <text evidence="1">The sequence shown here is derived from an EMBL/GenBank/DDBJ whole genome shotgun (WGS) entry which is preliminary data.</text>
</comment>
<protein>
    <submittedName>
        <fullName evidence="1">Uncharacterized protein</fullName>
    </submittedName>
</protein>
<reference evidence="1 2" key="1">
    <citation type="submission" date="2020-02" db="EMBL/GenBank/DDBJ databases">
        <title>Balneolaceae bacterium YR4-1, complete genome.</title>
        <authorList>
            <person name="Li Y."/>
            <person name="Wu S."/>
        </authorList>
    </citation>
    <scope>NUCLEOTIDE SEQUENCE [LARGE SCALE GENOMIC DNA]</scope>
    <source>
        <strain evidence="1 2">YR4-1</strain>
    </source>
</reference>
<accession>A0A6M1SKD0</accession>
<evidence type="ECO:0000313" key="2">
    <source>
        <dbReference type="Proteomes" id="UP000473278"/>
    </source>
</evidence>
<dbReference type="RefSeq" id="WP_165139352.1">
    <property type="nucleotide sequence ID" value="NZ_JAALLT010000001.1"/>
</dbReference>
<name>A0A6M1SKD0_9BACT</name>
<proteinExistence type="predicted"/>
<dbReference type="AlphaFoldDB" id="A0A6M1SKD0"/>
<organism evidence="1 2">
    <name type="scientific">Halalkalibaculum roseum</name>
    <dbReference type="NCBI Taxonomy" id="2709311"/>
    <lineage>
        <taxon>Bacteria</taxon>
        <taxon>Pseudomonadati</taxon>
        <taxon>Balneolota</taxon>
        <taxon>Balneolia</taxon>
        <taxon>Balneolales</taxon>
        <taxon>Balneolaceae</taxon>
        <taxon>Halalkalibaculum</taxon>
    </lineage>
</organism>
<gene>
    <name evidence="1" type="ORF">G3570_03900</name>
</gene>
<sequence>MKFYNVINRWKWLALVLFIFFPLKLEAQPDAIKVGDKVKIISSLYDYRIVSGWVDEMSPFGIRISDGNEQITLSYHSIESIKVKNGQKTRWRLGMGLGIIPGAIVGALTMNKRCNADVDPCFMDLTDLENALKIMTGAVIGMGFGALIGSEFTTDNWQRVSLGFTLNNLDTNRNLDSFSFGPSVTMRIPLNQ</sequence>
<dbReference type="EMBL" id="JAALLT010000001">
    <property type="protein sequence ID" value="NGP75761.1"/>
    <property type="molecule type" value="Genomic_DNA"/>
</dbReference>
<dbReference type="Proteomes" id="UP000473278">
    <property type="component" value="Unassembled WGS sequence"/>
</dbReference>
<keyword evidence="2" id="KW-1185">Reference proteome</keyword>